<dbReference type="InterPro" id="IPR003848">
    <property type="entry name" value="DUF218"/>
</dbReference>
<name>A0A1U7H672_9CYAN</name>
<comment type="caution">
    <text evidence="3">The sequence shown here is derived from an EMBL/GenBank/DDBJ whole genome shotgun (WGS) entry which is preliminary data.</text>
</comment>
<reference evidence="3 4" key="1">
    <citation type="submission" date="2016-11" db="EMBL/GenBank/DDBJ databases">
        <title>Draft Genome Sequences of Nine Cyanobacterial Strains from Diverse Habitats.</title>
        <authorList>
            <person name="Zhu T."/>
            <person name="Hou S."/>
            <person name="Lu X."/>
            <person name="Hess W.R."/>
        </authorList>
    </citation>
    <scope>NUCLEOTIDE SEQUENCE [LARGE SCALE GENOMIC DNA]</scope>
    <source>
        <strain evidence="3 4">NIES-592</strain>
    </source>
</reference>
<dbReference type="Pfam" id="PF02698">
    <property type="entry name" value="DUF218"/>
    <property type="match status" value="1"/>
</dbReference>
<dbReference type="CDD" id="cd06259">
    <property type="entry name" value="YdcF-like"/>
    <property type="match status" value="1"/>
</dbReference>
<feature type="transmembrane region" description="Helical" evidence="1">
    <location>
        <begin position="38"/>
        <end position="61"/>
    </location>
</feature>
<evidence type="ECO:0000313" key="4">
    <source>
        <dbReference type="Proteomes" id="UP000186391"/>
    </source>
</evidence>
<dbReference type="PANTHER" id="PTHR30336:SF4">
    <property type="entry name" value="ENVELOPE BIOGENESIS FACTOR ELYC"/>
    <property type="match status" value="1"/>
</dbReference>
<keyword evidence="1" id="KW-1133">Transmembrane helix</keyword>
<accession>A0A1U7H672</accession>
<dbReference type="InterPro" id="IPR051599">
    <property type="entry name" value="Cell_Envelope_Assoc"/>
</dbReference>
<evidence type="ECO:0000256" key="1">
    <source>
        <dbReference type="SAM" id="Phobius"/>
    </source>
</evidence>
<dbReference type="Proteomes" id="UP000186391">
    <property type="component" value="Unassembled WGS sequence"/>
</dbReference>
<keyword evidence="1" id="KW-0472">Membrane</keyword>
<feature type="transmembrane region" description="Helical" evidence="1">
    <location>
        <begin position="12"/>
        <end position="31"/>
    </location>
</feature>
<organism evidence="3 4">
    <name type="scientific">Fischerella major NIES-592</name>
    <dbReference type="NCBI Taxonomy" id="210994"/>
    <lineage>
        <taxon>Bacteria</taxon>
        <taxon>Bacillati</taxon>
        <taxon>Cyanobacteriota</taxon>
        <taxon>Cyanophyceae</taxon>
        <taxon>Nostocales</taxon>
        <taxon>Hapalosiphonaceae</taxon>
        <taxon>Fischerella</taxon>
    </lineage>
</organism>
<keyword evidence="4" id="KW-1185">Reference proteome</keyword>
<protein>
    <recommendedName>
        <fullName evidence="2">DUF218 domain-containing protein</fullName>
    </recommendedName>
</protein>
<dbReference type="OrthoDB" id="9782395at2"/>
<dbReference type="AlphaFoldDB" id="A0A1U7H672"/>
<dbReference type="PANTHER" id="PTHR30336">
    <property type="entry name" value="INNER MEMBRANE PROTEIN, PROBABLE PERMEASE"/>
    <property type="match status" value="1"/>
</dbReference>
<dbReference type="GO" id="GO:0000270">
    <property type="term" value="P:peptidoglycan metabolic process"/>
    <property type="evidence" value="ECO:0007669"/>
    <property type="project" value="TreeGrafter"/>
</dbReference>
<dbReference type="Gene3D" id="3.40.50.620">
    <property type="entry name" value="HUPs"/>
    <property type="match status" value="1"/>
</dbReference>
<dbReference type="RefSeq" id="WP_062248951.1">
    <property type="nucleotide sequence ID" value="NZ_MRCA01000001.1"/>
</dbReference>
<dbReference type="EMBL" id="MRCA01000001">
    <property type="protein sequence ID" value="OKH16800.1"/>
    <property type="molecule type" value="Genomic_DNA"/>
</dbReference>
<keyword evidence="1" id="KW-0812">Transmembrane</keyword>
<sequence length="264" mass="29118">MFLFLSKLLPLFFYPLGLASICLLVALFMLWKRPRTAAITITLALVILLLSSNAWIANLLVRSLEWQYLPPAQLPNAEAIVVLGGATKPALPPRPSVDLNESGDRVIYAAQLYRQNKAPLIILSGGRIDWGDNQGLSESEDMAQVLTSIGIPSEVLVQEAESLNTYQNAVNVKKILNTRGIGRILLVTSAMHMPRSFLIFKRQGIEAIPAPTDFLITNTEIKALGHTPKAAILSLLPDSSNLHKFTVAAKEYVGMFVYRLRGWL</sequence>
<dbReference type="GO" id="GO:0043164">
    <property type="term" value="P:Gram-negative-bacterium-type cell wall biogenesis"/>
    <property type="evidence" value="ECO:0007669"/>
    <property type="project" value="TreeGrafter"/>
</dbReference>
<dbReference type="InterPro" id="IPR014729">
    <property type="entry name" value="Rossmann-like_a/b/a_fold"/>
</dbReference>
<dbReference type="GO" id="GO:0005886">
    <property type="term" value="C:plasma membrane"/>
    <property type="evidence" value="ECO:0007669"/>
    <property type="project" value="TreeGrafter"/>
</dbReference>
<evidence type="ECO:0000313" key="3">
    <source>
        <dbReference type="EMBL" id="OKH16800.1"/>
    </source>
</evidence>
<proteinExistence type="predicted"/>
<gene>
    <name evidence="3" type="ORF">NIES592_02525</name>
</gene>
<feature type="domain" description="DUF218" evidence="2">
    <location>
        <begin position="78"/>
        <end position="254"/>
    </location>
</feature>
<evidence type="ECO:0000259" key="2">
    <source>
        <dbReference type="Pfam" id="PF02698"/>
    </source>
</evidence>